<dbReference type="SUPFAM" id="SSF55831">
    <property type="entry name" value="Thymidylate synthase/dCMP hydroxymethylase"/>
    <property type="match status" value="1"/>
</dbReference>
<dbReference type="InterPro" id="IPR036926">
    <property type="entry name" value="Thymidate_synth/dCMP_Mease_sf"/>
</dbReference>
<organism evidence="3">
    <name type="scientific">marine sediment metagenome</name>
    <dbReference type="NCBI Taxonomy" id="412755"/>
    <lineage>
        <taxon>unclassified sequences</taxon>
        <taxon>metagenomes</taxon>
        <taxon>ecological metagenomes</taxon>
    </lineage>
</organism>
<evidence type="ECO:0000313" key="3">
    <source>
        <dbReference type="EMBL" id="GAG44451.1"/>
    </source>
</evidence>
<comment type="caution">
    <text evidence="3">The sequence shown here is derived from an EMBL/GenBank/DDBJ whole genome shotgun (WGS) entry which is preliminary data.</text>
</comment>
<reference evidence="3" key="1">
    <citation type="journal article" date="2014" name="Front. Microbiol.">
        <title>High frequency of phylogenetically diverse reductive dehalogenase-homologous genes in deep subseafloor sedimentary metagenomes.</title>
        <authorList>
            <person name="Kawai M."/>
            <person name="Futagami T."/>
            <person name="Toyoda A."/>
            <person name="Takaki Y."/>
            <person name="Nishi S."/>
            <person name="Hori S."/>
            <person name="Arai W."/>
            <person name="Tsubouchi T."/>
            <person name="Morono Y."/>
            <person name="Uchiyama I."/>
            <person name="Ito T."/>
            <person name="Fujiyama A."/>
            <person name="Inagaki F."/>
            <person name="Takami H."/>
        </authorList>
    </citation>
    <scope>NUCLEOTIDE SEQUENCE</scope>
    <source>
        <strain evidence="3">Expedition CK06-06</strain>
    </source>
</reference>
<dbReference type="Gene3D" id="3.30.572.10">
    <property type="entry name" value="Thymidylate synthase/dCMP hydroxymethylase domain"/>
    <property type="match status" value="1"/>
</dbReference>
<gene>
    <name evidence="3" type="ORF">S01H1_76499</name>
</gene>
<accession>X0Z7D3</accession>
<proteinExistence type="predicted"/>
<name>X0Z7D3_9ZZZZ</name>
<dbReference type="GO" id="GO:0016740">
    <property type="term" value="F:transferase activity"/>
    <property type="evidence" value="ECO:0007669"/>
    <property type="project" value="UniProtKB-KW"/>
</dbReference>
<sequence length="46" mass="5742">QINREPYPFPQLTIENKYDDINNYEVKDFTIKNYKYRDPLIMNMRV</sequence>
<keyword evidence="1" id="KW-0808">Transferase</keyword>
<feature type="non-terminal residue" evidence="3">
    <location>
        <position position="1"/>
    </location>
</feature>
<dbReference type="AlphaFoldDB" id="X0Z7D3"/>
<dbReference type="InterPro" id="IPR023451">
    <property type="entry name" value="Thymidate_synth/dCMP_Mease_dom"/>
</dbReference>
<protein>
    <recommendedName>
        <fullName evidence="2">Thymidylate synthase/dCMP hydroxymethylase domain-containing protein</fullName>
    </recommendedName>
</protein>
<dbReference type="EMBL" id="BARS01051341">
    <property type="protein sequence ID" value="GAG44451.1"/>
    <property type="molecule type" value="Genomic_DNA"/>
</dbReference>
<feature type="domain" description="Thymidylate synthase/dCMP hydroxymethylase" evidence="2">
    <location>
        <begin position="1"/>
        <end position="46"/>
    </location>
</feature>
<evidence type="ECO:0000256" key="1">
    <source>
        <dbReference type="ARBA" id="ARBA00022679"/>
    </source>
</evidence>
<dbReference type="Pfam" id="PF00303">
    <property type="entry name" value="Thymidylat_synt"/>
    <property type="match status" value="1"/>
</dbReference>
<evidence type="ECO:0000259" key="2">
    <source>
        <dbReference type="Pfam" id="PF00303"/>
    </source>
</evidence>